<dbReference type="Proteomes" id="UP000309997">
    <property type="component" value="Unassembled WGS sequence"/>
</dbReference>
<evidence type="ECO:0000313" key="2">
    <source>
        <dbReference type="Proteomes" id="UP000309997"/>
    </source>
</evidence>
<dbReference type="EMBL" id="RCHU02000016">
    <property type="protein sequence ID" value="KAL3569700.1"/>
    <property type="molecule type" value="Genomic_DNA"/>
</dbReference>
<reference evidence="1 2" key="1">
    <citation type="journal article" date="2024" name="Plant Biotechnol. J.">
        <title>Genome and CRISPR/Cas9 system of a widespread forest tree (Populus alba) in the world.</title>
        <authorList>
            <person name="Liu Y.J."/>
            <person name="Jiang P.F."/>
            <person name="Han X.M."/>
            <person name="Li X.Y."/>
            <person name="Wang H.M."/>
            <person name="Wang Y.J."/>
            <person name="Wang X.X."/>
            <person name="Zeng Q.Y."/>
        </authorList>
    </citation>
    <scope>NUCLEOTIDE SEQUENCE [LARGE SCALE GENOMIC DNA]</scope>
    <source>
        <strain evidence="2">cv. PAL-ZL1</strain>
    </source>
</reference>
<proteinExistence type="predicted"/>
<evidence type="ECO:0000313" key="1">
    <source>
        <dbReference type="EMBL" id="KAL3569700.1"/>
    </source>
</evidence>
<organism evidence="1 2">
    <name type="scientific">Populus alba</name>
    <name type="common">White poplar</name>
    <dbReference type="NCBI Taxonomy" id="43335"/>
    <lineage>
        <taxon>Eukaryota</taxon>
        <taxon>Viridiplantae</taxon>
        <taxon>Streptophyta</taxon>
        <taxon>Embryophyta</taxon>
        <taxon>Tracheophyta</taxon>
        <taxon>Spermatophyta</taxon>
        <taxon>Magnoliopsida</taxon>
        <taxon>eudicotyledons</taxon>
        <taxon>Gunneridae</taxon>
        <taxon>Pentapetalae</taxon>
        <taxon>rosids</taxon>
        <taxon>fabids</taxon>
        <taxon>Malpighiales</taxon>
        <taxon>Salicaceae</taxon>
        <taxon>Saliceae</taxon>
        <taxon>Populus</taxon>
    </lineage>
</organism>
<name>A0ACC4AU62_POPAL</name>
<keyword evidence="2" id="KW-1185">Reference proteome</keyword>
<gene>
    <name evidence="1" type="ORF">D5086_029590</name>
</gene>
<sequence>MVMSSCKPPSLSPTGVVLADPSALTIGGASLDATLGSPAQNNIVIEISSDVDSFENVQVGNCGSTLSPESGRNLSLASGLVRRPFAPKLDGVTTPSNSTSHCSTLPFLAVTRDADNLISVVSGSYACPARGATPAPSSPSSTSSDANFDTPVKASRKHISPFSLDPLIKAIAMDDHSSNQVILQGASPSSSNAVATIVVASDRAATNRGKKAGLQLFTRLFIDTCSLLLVFYICY</sequence>
<comment type="caution">
    <text evidence="1">The sequence shown here is derived from an EMBL/GenBank/DDBJ whole genome shotgun (WGS) entry which is preliminary data.</text>
</comment>
<accession>A0ACC4AU62</accession>
<protein>
    <submittedName>
        <fullName evidence="1">Uncharacterized protein</fullName>
    </submittedName>
</protein>